<reference evidence="1 2" key="1">
    <citation type="journal article" date="2014" name="BMC Genomics">
        <title>Genome and secretome analysis of the hemibiotrophic fungal pathogen, Moniliophthora roreri, which causes frosty pod rot disease of cacao: mechanisms of the biotrophic and necrotrophic phases.</title>
        <authorList>
            <person name="Meinhardt L.W."/>
            <person name="Costa G.G.L."/>
            <person name="Thomazella D.P.T."/>
            <person name="Teixeira P.J.P.L."/>
            <person name="Carazzolle M.F."/>
            <person name="Schuster S.C."/>
            <person name="Carlson J.E."/>
            <person name="Guiltinan M.J."/>
            <person name="Mieczkowski P."/>
            <person name="Farmer A."/>
            <person name="Ramaraj T."/>
            <person name="Crozier J."/>
            <person name="Davis R.E."/>
            <person name="Shao J."/>
            <person name="Melnick R.L."/>
            <person name="Pereira G.A.G."/>
            <person name="Bailey B.A."/>
        </authorList>
    </citation>
    <scope>NUCLEOTIDE SEQUENCE [LARGE SCALE GENOMIC DNA]</scope>
    <source>
        <strain evidence="1 2">MCA 2997</strain>
    </source>
</reference>
<dbReference type="HOGENOM" id="CLU_159693_0_0_1"/>
<comment type="caution">
    <text evidence="1">The sequence shown here is derived from an EMBL/GenBank/DDBJ whole genome shotgun (WGS) entry which is preliminary data.</text>
</comment>
<evidence type="ECO:0000313" key="2">
    <source>
        <dbReference type="Proteomes" id="UP000017559"/>
    </source>
</evidence>
<name>V2Y6I5_MONRO</name>
<dbReference type="KEGG" id="mrr:Moror_5770"/>
<organism evidence="1 2">
    <name type="scientific">Moniliophthora roreri (strain MCA 2997)</name>
    <name type="common">Cocoa frosty pod rot fungus</name>
    <name type="synonym">Crinipellis roreri</name>
    <dbReference type="NCBI Taxonomy" id="1381753"/>
    <lineage>
        <taxon>Eukaryota</taxon>
        <taxon>Fungi</taxon>
        <taxon>Dikarya</taxon>
        <taxon>Basidiomycota</taxon>
        <taxon>Agaricomycotina</taxon>
        <taxon>Agaricomycetes</taxon>
        <taxon>Agaricomycetidae</taxon>
        <taxon>Agaricales</taxon>
        <taxon>Marasmiineae</taxon>
        <taxon>Marasmiaceae</taxon>
        <taxon>Moniliophthora</taxon>
    </lineage>
</organism>
<proteinExistence type="predicted"/>
<protein>
    <submittedName>
        <fullName evidence="1">Uncharacterized protein</fullName>
    </submittedName>
</protein>
<sequence length="99" mass="11139">MLASSLLRGLGRLEHEEKSIYWFWNPVDSITWERQPMLEGKARSYTGPDSEPTCTTNLQVTLDILTMGEFFALSHATRNIQALGAKSEILFGRQPSPPT</sequence>
<dbReference type="Proteomes" id="UP000017559">
    <property type="component" value="Unassembled WGS sequence"/>
</dbReference>
<dbReference type="AlphaFoldDB" id="V2Y6I5"/>
<keyword evidence="2" id="KW-1185">Reference proteome</keyword>
<dbReference type="EMBL" id="AWSO01000813">
    <property type="protein sequence ID" value="ESK87284.1"/>
    <property type="molecule type" value="Genomic_DNA"/>
</dbReference>
<evidence type="ECO:0000313" key="1">
    <source>
        <dbReference type="EMBL" id="ESK87284.1"/>
    </source>
</evidence>
<accession>V2Y6I5</accession>
<gene>
    <name evidence="1" type="ORF">Moror_5770</name>
</gene>